<dbReference type="GO" id="GO:0008270">
    <property type="term" value="F:zinc ion binding"/>
    <property type="evidence" value="ECO:0007669"/>
    <property type="project" value="UniProtKB-UniRule"/>
</dbReference>
<dbReference type="SUPFAM" id="SSF53056">
    <property type="entry name" value="beta-carbonic anhydrase, cab"/>
    <property type="match status" value="1"/>
</dbReference>
<dbReference type="STRING" id="1522189.A0A316VZC9"/>
<dbReference type="RefSeq" id="XP_025369949.1">
    <property type="nucleotide sequence ID" value="XM_025513843.1"/>
</dbReference>
<comment type="cofactor">
    <cofactor evidence="7">
        <name>Zn(2+)</name>
        <dbReference type="ChEBI" id="CHEBI:29105"/>
    </cofactor>
    <text evidence="7">Binds 1 zinc ion per subunit.</text>
</comment>
<dbReference type="GO" id="GO:0004089">
    <property type="term" value="F:carbonate dehydratase activity"/>
    <property type="evidence" value="ECO:0007669"/>
    <property type="project" value="UniProtKB-UniRule"/>
</dbReference>
<dbReference type="GeneID" id="37035713"/>
<dbReference type="PANTHER" id="PTHR11002:SF76">
    <property type="entry name" value="CARBONIC ANHYDRASE"/>
    <property type="match status" value="1"/>
</dbReference>
<evidence type="ECO:0000256" key="3">
    <source>
        <dbReference type="ARBA" id="ARBA00022723"/>
    </source>
</evidence>
<evidence type="ECO:0000256" key="2">
    <source>
        <dbReference type="ARBA" id="ARBA00012925"/>
    </source>
</evidence>
<evidence type="ECO:0000256" key="9">
    <source>
        <dbReference type="SAM" id="MobiDB-lite"/>
    </source>
</evidence>
<dbReference type="SMART" id="SM00947">
    <property type="entry name" value="Pro_CA"/>
    <property type="match status" value="1"/>
</dbReference>
<sequence>MPPAFKTSALSHHISRNPTLVQESQLMLPTSILFTPAFQRSPLVLRSHARAASQAFKSLAPASIPAHSARTCCSKAADSIAGRPLQSHKPSRSLHTTPIVSKDSEPPKMTTTLATILSRNDSWVSSYGPAHIEEFKANAQGQSPKVLWIGCSDSRVPEGVVCQTAPGELFVHRNIAGQFNPKDDSANSVLTYAVEALGVEQIVVVGHTSCGGVAASLQCAASKQDLPSAPLARYLTPLISLADKIRASPEAQGLSEAELVQLITERSVKQQMENIVESDVIKANWAGKKSAFPGEATKKVEVHGWVHNIATGKITDLGISILPPQ</sequence>
<evidence type="ECO:0000256" key="6">
    <source>
        <dbReference type="ARBA" id="ARBA00048348"/>
    </source>
</evidence>
<keyword evidence="11" id="KW-1185">Reference proteome</keyword>
<dbReference type="InterPro" id="IPR001765">
    <property type="entry name" value="Carbonic_anhydrase"/>
</dbReference>
<dbReference type="FunCoup" id="A0A316VZC9">
    <property type="interactions" value="212"/>
</dbReference>
<gene>
    <name evidence="10" type="ORF">IE81DRAFT_323138</name>
</gene>
<feature type="binding site" evidence="7">
    <location>
        <position position="207"/>
    </location>
    <ligand>
        <name>Zn(2+)</name>
        <dbReference type="ChEBI" id="CHEBI:29105"/>
    </ligand>
</feature>
<feature type="binding site" evidence="7">
    <location>
        <position position="151"/>
    </location>
    <ligand>
        <name>Zn(2+)</name>
        <dbReference type="ChEBI" id="CHEBI:29105"/>
    </ligand>
</feature>
<comment type="similarity">
    <text evidence="1 8">Belongs to the beta-class carbonic anhydrase family.</text>
</comment>
<feature type="region of interest" description="Disordered" evidence="9">
    <location>
        <begin position="82"/>
        <end position="107"/>
    </location>
</feature>
<dbReference type="PANTHER" id="PTHR11002">
    <property type="entry name" value="CARBONIC ANHYDRASE"/>
    <property type="match status" value="1"/>
</dbReference>
<comment type="catalytic activity">
    <reaction evidence="6 8">
        <text>hydrogencarbonate + H(+) = CO2 + H2O</text>
        <dbReference type="Rhea" id="RHEA:10748"/>
        <dbReference type="ChEBI" id="CHEBI:15377"/>
        <dbReference type="ChEBI" id="CHEBI:15378"/>
        <dbReference type="ChEBI" id="CHEBI:16526"/>
        <dbReference type="ChEBI" id="CHEBI:17544"/>
        <dbReference type="EC" id="4.2.1.1"/>
    </reaction>
</comment>
<dbReference type="EC" id="4.2.1.1" evidence="2 8"/>
<accession>A0A316VZC9</accession>
<dbReference type="InParanoid" id="A0A316VZC9"/>
<keyword evidence="3 7" id="KW-0479">Metal-binding</keyword>
<evidence type="ECO:0000256" key="4">
    <source>
        <dbReference type="ARBA" id="ARBA00022833"/>
    </source>
</evidence>
<evidence type="ECO:0000256" key="8">
    <source>
        <dbReference type="RuleBase" id="RU003956"/>
    </source>
</evidence>
<evidence type="ECO:0000313" key="11">
    <source>
        <dbReference type="Proteomes" id="UP000245783"/>
    </source>
</evidence>
<feature type="binding site" evidence="7">
    <location>
        <position position="210"/>
    </location>
    <ligand>
        <name>Zn(2+)</name>
        <dbReference type="ChEBI" id="CHEBI:29105"/>
    </ligand>
</feature>
<evidence type="ECO:0000256" key="7">
    <source>
        <dbReference type="PIRSR" id="PIRSR601765-1"/>
    </source>
</evidence>
<dbReference type="Pfam" id="PF00484">
    <property type="entry name" value="Pro_CA"/>
    <property type="match status" value="1"/>
</dbReference>
<dbReference type="AlphaFoldDB" id="A0A316VZC9"/>
<keyword evidence="5 8" id="KW-0456">Lyase</keyword>
<reference evidence="10 11" key="1">
    <citation type="journal article" date="2018" name="Mol. Biol. Evol.">
        <title>Broad Genomic Sampling Reveals a Smut Pathogenic Ancestry of the Fungal Clade Ustilaginomycotina.</title>
        <authorList>
            <person name="Kijpornyongpan T."/>
            <person name="Mondo S.J."/>
            <person name="Barry K."/>
            <person name="Sandor L."/>
            <person name="Lee J."/>
            <person name="Lipzen A."/>
            <person name="Pangilinan J."/>
            <person name="LaButti K."/>
            <person name="Hainaut M."/>
            <person name="Henrissat B."/>
            <person name="Grigoriev I.V."/>
            <person name="Spatafora J.W."/>
            <person name="Aime M.C."/>
        </authorList>
    </citation>
    <scope>NUCLEOTIDE SEQUENCE [LARGE SCALE GENOMIC DNA]</scope>
    <source>
        <strain evidence="10 11">MCA 4658</strain>
    </source>
</reference>
<protein>
    <recommendedName>
        <fullName evidence="2 8">Carbonic anhydrase</fullName>
        <ecNumber evidence="2 8">4.2.1.1</ecNumber>
    </recommendedName>
    <alternativeName>
        <fullName evidence="8">Carbonate dehydratase</fullName>
    </alternativeName>
</protein>
<dbReference type="OrthoDB" id="10248475at2759"/>
<dbReference type="InterPro" id="IPR036874">
    <property type="entry name" value="Carbonic_anhydrase_sf"/>
</dbReference>
<dbReference type="GO" id="GO:0071244">
    <property type="term" value="P:cellular response to carbon dioxide"/>
    <property type="evidence" value="ECO:0007669"/>
    <property type="project" value="TreeGrafter"/>
</dbReference>
<comment type="function">
    <text evidence="8">Reversible hydration of carbon dioxide.</text>
</comment>
<evidence type="ECO:0000256" key="5">
    <source>
        <dbReference type="ARBA" id="ARBA00023239"/>
    </source>
</evidence>
<organism evidence="10 11">
    <name type="scientific">Ceraceosorus guamensis</name>
    <dbReference type="NCBI Taxonomy" id="1522189"/>
    <lineage>
        <taxon>Eukaryota</taxon>
        <taxon>Fungi</taxon>
        <taxon>Dikarya</taxon>
        <taxon>Basidiomycota</taxon>
        <taxon>Ustilaginomycotina</taxon>
        <taxon>Exobasidiomycetes</taxon>
        <taxon>Ceraceosorales</taxon>
        <taxon>Ceraceosoraceae</taxon>
        <taxon>Ceraceosorus</taxon>
    </lineage>
</organism>
<proteinExistence type="inferred from homology"/>
<dbReference type="Proteomes" id="UP000245783">
    <property type="component" value="Unassembled WGS sequence"/>
</dbReference>
<dbReference type="Gene3D" id="3.40.1050.10">
    <property type="entry name" value="Carbonic anhydrase"/>
    <property type="match status" value="1"/>
</dbReference>
<keyword evidence="4 7" id="KW-0862">Zinc</keyword>
<name>A0A316VZC9_9BASI</name>
<dbReference type="EMBL" id="KZ819376">
    <property type="protein sequence ID" value="PWN42789.1"/>
    <property type="molecule type" value="Genomic_DNA"/>
</dbReference>
<evidence type="ECO:0000256" key="1">
    <source>
        <dbReference type="ARBA" id="ARBA00006217"/>
    </source>
</evidence>
<evidence type="ECO:0000313" key="10">
    <source>
        <dbReference type="EMBL" id="PWN42789.1"/>
    </source>
</evidence>
<feature type="binding site" evidence="7">
    <location>
        <position position="153"/>
    </location>
    <ligand>
        <name>Zn(2+)</name>
        <dbReference type="ChEBI" id="CHEBI:29105"/>
    </ligand>
</feature>
<dbReference type="GO" id="GO:0034599">
    <property type="term" value="P:cellular response to oxidative stress"/>
    <property type="evidence" value="ECO:0007669"/>
    <property type="project" value="TreeGrafter"/>
</dbReference>